<evidence type="ECO:0008006" key="3">
    <source>
        <dbReference type="Google" id="ProtNLM"/>
    </source>
</evidence>
<proteinExistence type="predicted"/>
<organism evidence="1 2">
    <name type="scientific">Sulfobacillus thermosulfidooxidans (strain DSM 9293 / VKM B-1269 / AT-1)</name>
    <dbReference type="NCBI Taxonomy" id="929705"/>
    <lineage>
        <taxon>Bacteria</taxon>
        <taxon>Bacillati</taxon>
        <taxon>Bacillota</taxon>
        <taxon>Clostridia</taxon>
        <taxon>Eubacteriales</taxon>
        <taxon>Clostridiales Family XVII. Incertae Sedis</taxon>
        <taxon>Sulfobacillus</taxon>
    </lineage>
</organism>
<accession>A0A1W1WD92</accession>
<gene>
    <name evidence="1" type="ORF">SAMN00768000_1491</name>
</gene>
<dbReference type="InterPro" id="IPR054055">
    <property type="entry name" value="YpzH"/>
</dbReference>
<evidence type="ECO:0000313" key="2">
    <source>
        <dbReference type="Proteomes" id="UP000192660"/>
    </source>
</evidence>
<name>A0A1W1WD92_SULTA</name>
<dbReference type="AlphaFoldDB" id="A0A1W1WD92"/>
<keyword evidence="2" id="KW-1185">Reference proteome</keyword>
<protein>
    <recommendedName>
        <fullName evidence="3">PH domain-containing protein</fullName>
    </recommendedName>
</protein>
<dbReference type="Pfam" id="PF21835">
    <property type="entry name" value="YIEGIA_cap"/>
    <property type="match status" value="1"/>
</dbReference>
<dbReference type="EMBL" id="FWWY01000001">
    <property type="protein sequence ID" value="SMC04152.1"/>
    <property type="molecule type" value="Genomic_DNA"/>
</dbReference>
<reference evidence="2" key="1">
    <citation type="submission" date="2017-04" db="EMBL/GenBank/DDBJ databases">
        <authorList>
            <person name="Varghese N."/>
            <person name="Submissions S."/>
        </authorList>
    </citation>
    <scope>NUCLEOTIDE SEQUENCE [LARGE SCALE GENOMIC DNA]</scope>
    <source>
        <strain evidence="2">DSM 9293</strain>
    </source>
</reference>
<dbReference type="OrthoDB" id="1955035at2"/>
<sequence>MADAPQPVMFAVVTVNRKAIGGGMAPIFFADDVAERDRIAMWLSRITNCIVHDLHDGSLALTVNAVPQSSSSSTQD</sequence>
<evidence type="ECO:0000313" key="1">
    <source>
        <dbReference type="EMBL" id="SMC04152.1"/>
    </source>
</evidence>
<dbReference type="Proteomes" id="UP000192660">
    <property type="component" value="Unassembled WGS sequence"/>
</dbReference>
<dbReference type="RefSeq" id="WP_020375506.1">
    <property type="nucleotide sequence ID" value="NZ_FWWY01000001.1"/>
</dbReference>